<sequence>MMILLIFLVVAIYTMLLVWILAKVGSVPAQSVIQLMTSTPKKSINSKKKLYEESATAK</sequence>
<evidence type="ECO:0000313" key="1">
    <source>
        <dbReference type="EMBL" id="MFC7060401.1"/>
    </source>
</evidence>
<proteinExistence type="predicted"/>
<dbReference type="RefSeq" id="WP_204706317.1">
    <property type="nucleotide sequence ID" value="NZ_JBHSZV010000004.1"/>
</dbReference>
<accession>A0ABW2EHM7</accession>
<comment type="caution">
    <text evidence="1">The sequence shown here is derived from an EMBL/GenBank/DDBJ whole genome shotgun (WGS) entry which is preliminary data.</text>
</comment>
<keyword evidence="2" id="KW-1185">Reference proteome</keyword>
<reference evidence="2" key="1">
    <citation type="journal article" date="2019" name="Int. J. Syst. Evol. Microbiol.">
        <title>The Global Catalogue of Microorganisms (GCM) 10K type strain sequencing project: providing services to taxonomists for standard genome sequencing and annotation.</title>
        <authorList>
            <consortium name="The Broad Institute Genomics Platform"/>
            <consortium name="The Broad Institute Genome Sequencing Center for Infectious Disease"/>
            <person name="Wu L."/>
            <person name="Ma J."/>
        </authorList>
    </citation>
    <scope>NUCLEOTIDE SEQUENCE [LARGE SCALE GENOMIC DNA]</scope>
    <source>
        <strain evidence="2">CGMCC 4.1621</strain>
    </source>
</reference>
<protein>
    <submittedName>
        <fullName evidence="1">Uncharacterized protein</fullName>
    </submittedName>
</protein>
<dbReference type="EMBL" id="JBHSZV010000004">
    <property type="protein sequence ID" value="MFC7060401.1"/>
    <property type="molecule type" value="Genomic_DNA"/>
</dbReference>
<evidence type="ECO:0000313" key="2">
    <source>
        <dbReference type="Proteomes" id="UP001596410"/>
    </source>
</evidence>
<name>A0ABW2EHM7_9BACI</name>
<dbReference type="Proteomes" id="UP001596410">
    <property type="component" value="Unassembled WGS sequence"/>
</dbReference>
<organism evidence="1 2">
    <name type="scientific">Halobacillus seohaensis</name>
    <dbReference type="NCBI Taxonomy" id="447421"/>
    <lineage>
        <taxon>Bacteria</taxon>
        <taxon>Bacillati</taxon>
        <taxon>Bacillota</taxon>
        <taxon>Bacilli</taxon>
        <taxon>Bacillales</taxon>
        <taxon>Bacillaceae</taxon>
        <taxon>Halobacillus</taxon>
    </lineage>
</organism>
<gene>
    <name evidence="1" type="ORF">ACFQIC_00760</name>
</gene>